<name>A0AAV4C151_9GAST</name>
<proteinExistence type="predicted"/>
<sequence>MDTTLSMFPQVPSTVFVYLRRDSHKHPLQCLYDGPYRVLNKNDKYFTVEVKGCPEIITLNRLRAAFVTHLTTCDDHPPAPAEPSMTSPSGSWPKTVPPAPSVLPSGGNPGPTSATRSGRISRSLSRFHQ</sequence>
<evidence type="ECO:0000313" key="2">
    <source>
        <dbReference type="EMBL" id="GFO24404.1"/>
    </source>
</evidence>
<organism evidence="2 3">
    <name type="scientific">Plakobranchus ocellatus</name>
    <dbReference type="NCBI Taxonomy" id="259542"/>
    <lineage>
        <taxon>Eukaryota</taxon>
        <taxon>Metazoa</taxon>
        <taxon>Spiralia</taxon>
        <taxon>Lophotrochozoa</taxon>
        <taxon>Mollusca</taxon>
        <taxon>Gastropoda</taxon>
        <taxon>Heterobranchia</taxon>
        <taxon>Euthyneura</taxon>
        <taxon>Panpulmonata</taxon>
        <taxon>Sacoglossa</taxon>
        <taxon>Placobranchoidea</taxon>
        <taxon>Plakobranchidae</taxon>
        <taxon>Plakobranchus</taxon>
    </lineage>
</organism>
<dbReference type="AlphaFoldDB" id="A0AAV4C151"/>
<accession>A0AAV4C151</accession>
<dbReference type="Proteomes" id="UP000735302">
    <property type="component" value="Unassembled WGS sequence"/>
</dbReference>
<keyword evidence="3" id="KW-1185">Reference proteome</keyword>
<dbReference type="PANTHER" id="PTHR38681:SF1">
    <property type="entry name" value="RETROVIRUS-RELATED POL POLYPROTEIN FROM TRANSPOSON 412-LIKE PROTEIN"/>
    <property type="match status" value="1"/>
</dbReference>
<comment type="caution">
    <text evidence="2">The sequence shown here is derived from an EMBL/GenBank/DDBJ whole genome shotgun (WGS) entry which is preliminary data.</text>
</comment>
<dbReference type="PANTHER" id="PTHR38681">
    <property type="entry name" value="RETROVIRUS-RELATED POL POLYPROTEIN FROM TRANSPOSON 412-LIKE PROTEIN-RELATED"/>
    <property type="match status" value="1"/>
</dbReference>
<evidence type="ECO:0000256" key="1">
    <source>
        <dbReference type="SAM" id="MobiDB-lite"/>
    </source>
</evidence>
<protein>
    <submittedName>
        <fullName evidence="2">Pro-pol polyprotein</fullName>
    </submittedName>
</protein>
<evidence type="ECO:0000313" key="3">
    <source>
        <dbReference type="Proteomes" id="UP000735302"/>
    </source>
</evidence>
<feature type="compositionally biased region" description="Polar residues" evidence="1">
    <location>
        <begin position="110"/>
        <end position="129"/>
    </location>
</feature>
<feature type="region of interest" description="Disordered" evidence="1">
    <location>
        <begin position="73"/>
        <end position="129"/>
    </location>
</feature>
<gene>
    <name evidence="2" type="ORF">PoB_005090900</name>
</gene>
<dbReference type="EMBL" id="BLXT01005617">
    <property type="protein sequence ID" value="GFO24404.1"/>
    <property type="molecule type" value="Genomic_DNA"/>
</dbReference>
<reference evidence="2 3" key="1">
    <citation type="journal article" date="2021" name="Elife">
        <title>Chloroplast acquisition without the gene transfer in kleptoplastic sea slugs, Plakobranchus ocellatus.</title>
        <authorList>
            <person name="Maeda T."/>
            <person name="Takahashi S."/>
            <person name="Yoshida T."/>
            <person name="Shimamura S."/>
            <person name="Takaki Y."/>
            <person name="Nagai Y."/>
            <person name="Toyoda A."/>
            <person name="Suzuki Y."/>
            <person name="Arimoto A."/>
            <person name="Ishii H."/>
            <person name="Satoh N."/>
            <person name="Nishiyama T."/>
            <person name="Hasebe M."/>
            <person name="Maruyama T."/>
            <person name="Minagawa J."/>
            <person name="Obokata J."/>
            <person name="Shigenobu S."/>
        </authorList>
    </citation>
    <scope>NUCLEOTIDE SEQUENCE [LARGE SCALE GENOMIC DNA]</scope>
</reference>